<dbReference type="RefSeq" id="WP_066244091.1">
    <property type="nucleotide sequence ID" value="NZ_LSGP01000023.1"/>
</dbReference>
<name>A0A154BNK4_ANASB</name>
<dbReference type="EMBL" id="LSGP01000023">
    <property type="protein sequence ID" value="KYZ75481.1"/>
    <property type="molecule type" value="Genomic_DNA"/>
</dbReference>
<evidence type="ECO:0008006" key="3">
    <source>
        <dbReference type="Google" id="ProtNLM"/>
    </source>
</evidence>
<accession>A0A154BNK4</accession>
<keyword evidence="2" id="KW-1185">Reference proteome</keyword>
<protein>
    <recommendedName>
        <fullName evidence="3">Porin domain-containing protein</fullName>
    </recommendedName>
</protein>
<gene>
    <name evidence="1" type="ORF">AXX12_12245</name>
</gene>
<reference evidence="1 2" key="1">
    <citation type="submission" date="2016-02" db="EMBL/GenBank/DDBJ databases">
        <title>Anaerosporomusa subterraneum gen. nov., sp. nov., a spore-forming obligate anaerobe isolated from saprolite.</title>
        <authorList>
            <person name="Choi J.K."/>
            <person name="Shah M."/>
            <person name="Yee N."/>
        </authorList>
    </citation>
    <scope>NUCLEOTIDE SEQUENCE [LARGE SCALE GENOMIC DNA]</scope>
    <source>
        <strain evidence="1 2">RU4</strain>
    </source>
</reference>
<sequence length="70" mass="7450">MFYGIGASTALAPRIDGYASVTTSSIATDWQVGAAYKLNSQTALHLGYKSYKEDGASRADGLGFCVNYTF</sequence>
<organism evidence="1 2">
    <name type="scientific">Anaerosporomusa subterranea</name>
    <dbReference type="NCBI Taxonomy" id="1794912"/>
    <lineage>
        <taxon>Bacteria</taxon>
        <taxon>Bacillati</taxon>
        <taxon>Bacillota</taxon>
        <taxon>Negativicutes</taxon>
        <taxon>Acetonemataceae</taxon>
        <taxon>Anaerosporomusa</taxon>
    </lineage>
</organism>
<evidence type="ECO:0000313" key="1">
    <source>
        <dbReference type="EMBL" id="KYZ75481.1"/>
    </source>
</evidence>
<proteinExistence type="predicted"/>
<dbReference type="Proteomes" id="UP000076268">
    <property type="component" value="Unassembled WGS sequence"/>
</dbReference>
<dbReference type="AlphaFoldDB" id="A0A154BNK4"/>
<comment type="caution">
    <text evidence="1">The sequence shown here is derived from an EMBL/GenBank/DDBJ whole genome shotgun (WGS) entry which is preliminary data.</text>
</comment>
<dbReference type="OrthoDB" id="1679797at2"/>
<evidence type="ECO:0000313" key="2">
    <source>
        <dbReference type="Proteomes" id="UP000076268"/>
    </source>
</evidence>